<evidence type="ECO:0000313" key="2">
    <source>
        <dbReference type="Proteomes" id="UP000784294"/>
    </source>
</evidence>
<reference evidence="1" key="1">
    <citation type="submission" date="2018-11" db="EMBL/GenBank/DDBJ databases">
        <authorList>
            <consortium name="Pathogen Informatics"/>
        </authorList>
    </citation>
    <scope>NUCLEOTIDE SEQUENCE</scope>
</reference>
<accession>A0A448XQ54</accession>
<protein>
    <submittedName>
        <fullName evidence="1">Uncharacterized protein</fullName>
    </submittedName>
</protein>
<dbReference type="EMBL" id="CAAALY010272570">
    <property type="protein sequence ID" value="VEL42096.1"/>
    <property type="molecule type" value="Genomic_DNA"/>
</dbReference>
<organism evidence="1 2">
    <name type="scientific">Protopolystoma xenopodis</name>
    <dbReference type="NCBI Taxonomy" id="117903"/>
    <lineage>
        <taxon>Eukaryota</taxon>
        <taxon>Metazoa</taxon>
        <taxon>Spiralia</taxon>
        <taxon>Lophotrochozoa</taxon>
        <taxon>Platyhelminthes</taxon>
        <taxon>Monogenea</taxon>
        <taxon>Polyopisthocotylea</taxon>
        <taxon>Polystomatidea</taxon>
        <taxon>Polystomatidae</taxon>
        <taxon>Protopolystoma</taxon>
    </lineage>
</organism>
<comment type="caution">
    <text evidence="1">The sequence shown here is derived from an EMBL/GenBank/DDBJ whole genome shotgun (WGS) entry which is preliminary data.</text>
</comment>
<keyword evidence="2" id="KW-1185">Reference proteome</keyword>
<gene>
    <name evidence="1" type="ORF">PXEA_LOCUS35536</name>
</gene>
<proteinExistence type="predicted"/>
<name>A0A448XQ54_9PLAT</name>
<dbReference type="Proteomes" id="UP000784294">
    <property type="component" value="Unassembled WGS sequence"/>
</dbReference>
<evidence type="ECO:0000313" key="1">
    <source>
        <dbReference type="EMBL" id="VEL42096.1"/>
    </source>
</evidence>
<sequence>MEEHIIGRLETLKQAYRVDLPKRARQLIKLLEQRQSSYSIFLQCSRNLKSWLDGLSARLNEIQSDIGLLTPSGGPRRIEDGDDETSVALTDGWNARLEVVQNLMSELEEDTSRQKFGKLLESKETLLGEEVEQRMLLKWQAIPVLLC</sequence>
<dbReference type="AlphaFoldDB" id="A0A448XQ54"/>